<dbReference type="GO" id="GO:0031519">
    <property type="term" value="C:PcG protein complex"/>
    <property type="evidence" value="ECO:0007669"/>
    <property type="project" value="TreeGrafter"/>
</dbReference>
<dbReference type="SUPFAM" id="SSF57667">
    <property type="entry name" value="beta-beta-alpha zinc fingers"/>
    <property type="match status" value="2"/>
</dbReference>
<evidence type="ECO:0000313" key="7">
    <source>
        <dbReference type="EMBL" id="CAD7665087.1"/>
    </source>
</evidence>
<keyword evidence="3 5" id="KW-0863">Zinc-finger</keyword>
<protein>
    <recommendedName>
        <fullName evidence="6">C2H2-type domain-containing protein</fullName>
    </recommendedName>
</protein>
<dbReference type="InterPro" id="IPR036236">
    <property type="entry name" value="Znf_C2H2_sf"/>
</dbReference>
<dbReference type="EMBL" id="OC958070">
    <property type="protein sequence ID" value="CAD7665087.1"/>
    <property type="molecule type" value="Genomic_DNA"/>
</dbReference>
<accession>A0A7R9R1L0</accession>
<dbReference type="PANTHER" id="PTHR14003">
    <property type="entry name" value="TRANSCRIPTIONAL REPRESSOR PROTEIN YY"/>
    <property type="match status" value="1"/>
</dbReference>
<proteinExistence type="predicted"/>
<dbReference type="PANTHER" id="PTHR14003:SF19">
    <property type="entry name" value="YY2 TRANSCRIPTION FACTOR"/>
    <property type="match status" value="1"/>
</dbReference>
<dbReference type="GO" id="GO:0000785">
    <property type="term" value="C:chromatin"/>
    <property type="evidence" value="ECO:0007669"/>
    <property type="project" value="TreeGrafter"/>
</dbReference>
<keyword evidence="2" id="KW-0677">Repeat</keyword>
<dbReference type="GO" id="GO:0000978">
    <property type="term" value="F:RNA polymerase II cis-regulatory region sequence-specific DNA binding"/>
    <property type="evidence" value="ECO:0007669"/>
    <property type="project" value="TreeGrafter"/>
</dbReference>
<feature type="non-terminal residue" evidence="7">
    <location>
        <position position="106"/>
    </location>
</feature>
<feature type="domain" description="C2H2-type" evidence="6">
    <location>
        <begin position="39"/>
        <end position="68"/>
    </location>
</feature>
<feature type="domain" description="C2H2-type" evidence="6">
    <location>
        <begin position="69"/>
        <end position="98"/>
    </location>
</feature>
<dbReference type="AlphaFoldDB" id="A0A7R9R1L0"/>
<dbReference type="GO" id="GO:0000981">
    <property type="term" value="F:DNA-binding transcription factor activity, RNA polymerase II-specific"/>
    <property type="evidence" value="ECO:0007669"/>
    <property type="project" value="TreeGrafter"/>
</dbReference>
<feature type="domain" description="C2H2-type" evidence="6">
    <location>
        <begin position="8"/>
        <end position="38"/>
    </location>
</feature>
<sequence length="106" mass="12394">GKSGLREYVCDYKECNKGFTSAGNLKKHKTRVHSNAKPYHCCWPGCEAQYKTKDSLLRHQLIHTTRPQYECEFSGCHKSFMSLTKLQIHSRIHTRVRFKGQVHKKD</sequence>
<dbReference type="OrthoDB" id="6077919at2759"/>
<dbReference type="PROSITE" id="PS50157">
    <property type="entry name" value="ZINC_FINGER_C2H2_2"/>
    <property type="match status" value="3"/>
</dbReference>
<dbReference type="Pfam" id="PF00096">
    <property type="entry name" value="zf-C2H2"/>
    <property type="match status" value="2"/>
</dbReference>
<evidence type="ECO:0000256" key="1">
    <source>
        <dbReference type="ARBA" id="ARBA00022723"/>
    </source>
</evidence>
<dbReference type="Gene3D" id="3.30.160.60">
    <property type="entry name" value="Classic Zinc Finger"/>
    <property type="match status" value="3"/>
</dbReference>
<name>A0A7R9R1L0_9ACAR</name>
<feature type="non-terminal residue" evidence="7">
    <location>
        <position position="1"/>
    </location>
</feature>
<reference evidence="7" key="1">
    <citation type="submission" date="2020-11" db="EMBL/GenBank/DDBJ databases">
        <authorList>
            <person name="Tran Van P."/>
        </authorList>
    </citation>
    <scope>NUCLEOTIDE SEQUENCE</scope>
</reference>
<organism evidence="7">
    <name type="scientific">Oppiella nova</name>
    <dbReference type="NCBI Taxonomy" id="334625"/>
    <lineage>
        <taxon>Eukaryota</taxon>
        <taxon>Metazoa</taxon>
        <taxon>Ecdysozoa</taxon>
        <taxon>Arthropoda</taxon>
        <taxon>Chelicerata</taxon>
        <taxon>Arachnida</taxon>
        <taxon>Acari</taxon>
        <taxon>Acariformes</taxon>
        <taxon>Sarcoptiformes</taxon>
        <taxon>Oribatida</taxon>
        <taxon>Brachypylina</taxon>
        <taxon>Oppioidea</taxon>
        <taxon>Oppiidae</taxon>
        <taxon>Oppiella</taxon>
    </lineage>
</organism>
<dbReference type="InterPro" id="IPR013087">
    <property type="entry name" value="Znf_C2H2_type"/>
</dbReference>
<evidence type="ECO:0000259" key="6">
    <source>
        <dbReference type="PROSITE" id="PS50157"/>
    </source>
</evidence>
<evidence type="ECO:0000256" key="3">
    <source>
        <dbReference type="ARBA" id="ARBA00022771"/>
    </source>
</evidence>
<keyword evidence="4" id="KW-0862">Zinc</keyword>
<evidence type="ECO:0000256" key="5">
    <source>
        <dbReference type="PROSITE-ProRule" id="PRU00042"/>
    </source>
</evidence>
<evidence type="ECO:0000256" key="4">
    <source>
        <dbReference type="ARBA" id="ARBA00022833"/>
    </source>
</evidence>
<evidence type="ECO:0000313" key="8">
    <source>
        <dbReference type="Proteomes" id="UP000728032"/>
    </source>
</evidence>
<keyword evidence="8" id="KW-1185">Reference proteome</keyword>
<dbReference type="Proteomes" id="UP000728032">
    <property type="component" value="Unassembled WGS sequence"/>
</dbReference>
<gene>
    <name evidence="7" type="ORF">ONB1V03_LOCUS21645</name>
</gene>
<dbReference type="GO" id="GO:0008270">
    <property type="term" value="F:zinc ion binding"/>
    <property type="evidence" value="ECO:0007669"/>
    <property type="project" value="UniProtKB-KW"/>
</dbReference>
<keyword evidence="1" id="KW-0479">Metal-binding</keyword>
<dbReference type="EMBL" id="CAJPVJ010043245">
    <property type="protein sequence ID" value="CAG2182224.1"/>
    <property type="molecule type" value="Genomic_DNA"/>
</dbReference>
<dbReference type="GO" id="GO:0005667">
    <property type="term" value="C:transcription regulator complex"/>
    <property type="evidence" value="ECO:0007669"/>
    <property type="project" value="TreeGrafter"/>
</dbReference>
<evidence type="ECO:0000256" key="2">
    <source>
        <dbReference type="ARBA" id="ARBA00022737"/>
    </source>
</evidence>
<dbReference type="SMART" id="SM00355">
    <property type="entry name" value="ZnF_C2H2"/>
    <property type="match status" value="3"/>
</dbReference>
<dbReference type="PROSITE" id="PS00028">
    <property type="entry name" value="ZINC_FINGER_C2H2_1"/>
    <property type="match status" value="3"/>
</dbReference>